<dbReference type="EMBL" id="ACJM01000001">
    <property type="protein sequence ID" value="EEG79104.1"/>
    <property type="molecule type" value="Genomic_DNA"/>
</dbReference>
<accession>C0GD19</accession>
<dbReference type="Proteomes" id="UP000006443">
    <property type="component" value="Unassembled WGS sequence"/>
</dbReference>
<evidence type="ECO:0000313" key="1">
    <source>
        <dbReference type="EMBL" id="EEG79104.1"/>
    </source>
</evidence>
<name>C0GD19_DETAL</name>
<dbReference type="AlphaFoldDB" id="C0GD19"/>
<gene>
    <name evidence="1" type="ORF">DealDRAFT_0378</name>
</gene>
<reference evidence="1 2" key="1">
    <citation type="submission" date="2009-02" db="EMBL/GenBank/DDBJ databases">
        <title>Sequencing of the draft genome and assembly of Dethiobacter alkaliphilus AHT 1.</title>
        <authorList>
            <consortium name="US DOE Joint Genome Institute (JGI-PGF)"/>
            <person name="Lucas S."/>
            <person name="Copeland A."/>
            <person name="Lapidus A."/>
            <person name="Glavina del Rio T."/>
            <person name="Dalin E."/>
            <person name="Tice H."/>
            <person name="Bruce D."/>
            <person name="Goodwin L."/>
            <person name="Pitluck S."/>
            <person name="Larimer F."/>
            <person name="Land M.L."/>
            <person name="Hauser L."/>
            <person name="Muyzer G."/>
        </authorList>
    </citation>
    <scope>NUCLEOTIDE SEQUENCE [LARGE SCALE GENOMIC DNA]</scope>
    <source>
        <strain evidence="1 2">AHT 1</strain>
    </source>
</reference>
<keyword evidence="2" id="KW-1185">Reference proteome</keyword>
<protein>
    <submittedName>
        <fullName evidence="1">Uncharacterized protein</fullName>
    </submittedName>
</protein>
<evidence type="ECO:0000313" key="2">
    <source>
        <dbReference type="Proteomes" id="UP000006443"/>
    </source>
</evidence>
<sequence length="46" mass="5531">MQYMTMICDIKNSEQLENREAVQYLLINYSNIYLFAQFKTTKNTDC</sequence>
<comment type="caution">
    <text evidence="1">The sequence shown here is derived from an EMBL/GenBank/DDBJ whole genome shotgun (WGS) entry which is preliminary data.</text>
</comment>
<proteinExistence type="predicted"/>
<organism evidence="1 2">
    <name type="scientific">Dethiobacter alkaliphilus AHT 1</name>
    <dbReference type="NCBI Taxonomy" id="555088"/>
    <lineage>
        <taxon>Bacteria</taxon>
        <taxon>Bacillati</taxon>
        <taxon>Bacillota</taxon>
        <taxon>Dethiobacteria</taxon>
        <taxon>Dethiobacterales</taxon>
        <taxon>Dethiobacteraceae</taxon>
        <taxon>Dethiobacter</taxon>
    </lineage>
</organism>